<protein>
    <recommendedName>
        <fullName evidence="4">Short-chain dehydrogenase</fullName>
    </recommendedName>
</protein>
<dbReference type="SUPFAM" id="SSF51735">
    <property type="entry name" value="NAD(P)-binding Rossmann-fold domains"/>
    <property type="match status" value="1"/>
</dbReference>
<dbReference type="PRINTS" id="PR00080">
    <property type="entry name" value="SDRFAMILY"/>
</dbReference>
<dbReference type="CDD" id="cd05233">
    <property type="entry name" value="SDR_c"/>
    <property type="match status" value="1"/>
</dbReference>
<comment type="caution">
    <text evidence="2">The sequence shown here is derived from an EMBL/GenBank/DDBJ whole genome shotgun (WGS) entry which is preliminary data.</text>
</comment>
<evidence type="ECO:0000256" key="1">
    <source>
        <dbReference type="ARBA" id="ARBA00006484"/>
    </source>
</evidence>
<dbReference type="EMBL" id="JTDI01000009">
    <property type="protein sequence ID" value="KHK89107.1"/>
    <property type="molecule type" value="Genomic_DNA"/>
</dbReference>
<comment type="similarity">
    <text evidence="1">Belongs to the short-chain dehydrogenases/reductases (SDR) family.</text>
</comment>
<dbReference type="AlphaFoldDB" id="A0A0B1ZII0"/>
<dbReference type="Pfam" id="PF13561">
    <property type="entry name" value="adh_short_C2"/>
    <property type="match status" value="1"/>
</dbReference>
<dbReference type="InterPro" id="IPR036291">
    <property type="entry name" value="NAD(P)-bd_dom_sf"/>
</dbReference>
<dbReference type="FunFam" id="3.40.50.720:FF:000084">
    <property type="entry name" value="Short-chain dehydrogenase reductase"/>
    <property type="match status" value="1"/>
</dbReference>
<dbReference type="STRING" id="1348853.LK12_22545"/>
<dbReference type="OrthoDB" id="7500984at2"/>
<sequence>MTDVGKLLSLEGKVAIVTGAAAGIGRETAELFAAAGAKVAGGDLAMDGLESNSALAFRQQLDVSDPESVDAFFAAVEKELGGVDILFNSAGIYPFCEFDKLDVETWDRVQAVNTRGCFLINRAACHAMQKRGGGAIVNVSSAASLKAIIRHNMHYCASKAGVNGITVSIALEQAEHNIRCNAVLPGGIATEHAMRAGSEKADLGGPINQPGRIPLTGTSGPPSAIANAALFLASDASSYITGQMLAVDGGFGVS</sequence>
<dbReference type="InterPro" id="IPR020904">
    <property type="entry name" value="Sc_DH/Rdtase_CS"/>
</dbReference>
<dbReference type="PANTHER" id="PTHR42760">
    <property type="entry name" value="SHORT-CHAIN DEHYDROGENASES/REDUCTASES FAMILY MEMBER"/>
    <property type="match status" value="1"/>
</dbReference>
<dbReference type="Proteomes" id="UP000031057">
    <property type="component" value="Unassembled WGS sequence"/>
</dbReference>
<reference evidence="2 3" key="1">
    <citation type="submission" date="2014-10" db="EMBL/GenBank/DDBJ databases">
        <title>Genome sequence of Novosphingobium malaysiense MUSC 273(T).</title>
        <authorList>
            <person name="Lee L.-H."/>
        </authorList>
    </citation>
    <scope>NUCLEOTIDE SEQUENCE [LARGE SCALE GENOMIC DNA]</scope>
    <source>
        <strain evidence="2 3">MUSC 273</strain>
    </source>
</reference>
<gene>
    <name evidence="2" type="ORF">LK12_22545</name>
</gene>
<organism evidence="2 3">
    <name type="scientific">Novosphingobium malaysiense</name>
    <dbReference type="NCBI Taxonomy" id="1348853"/>
    <lineage>
        <taxon>Bacteria</taxon>
        <taxon>Pseudomonadati</taxon>
        <taxon>Pseudomonadota</taxon>
        <taxon>Alphaproteobacteria</taxon>
        <taxon>Sphingomonadales</taxon>
        <taxon>Sphingomonadaceae</taxon>
        <taxon>Novosphingobium</taxon>
    </lineage>
</organism>
<proteinExistence type="inferred from homology"/>
<dbReference type="PRINTS" id="PR00081">
    <property type="entry name" value="GDHRDH"/>
</dbReference>
<name>A0A0B1ZII0_9SPHN</name>
<keyword evidence="3" id="KW-1185">Reference proteome</keyword>
<accession>A0A0B1ZII0</accession>
<dbReference type="Gene3D" id="3.40.50.720">
    <property type="entry name" value="NAD(P)-binding Rossmann-like Domain"/>
    <property type="match status" value="1"/>
</dbReference>
<evidence type="ECO:0008006" key="4">
    <source>
        <dbReference type="Google" id="ProtNLM"/>
    </source>
</evidence>
<dbReference type="InterPro" id="IPR002347">
    <property type="entry name" value="SDR_fam"/>
</dbReference>
<dbReference type="RefSeq" id="WP_039290129.1">
    <property type="nucleotide sequence ID" value="NZ_JTDI01000009.1"/>
</dbReference>
<dbReference type="PROSITE" id="PS00061">
    <property type="entry name" value="ADH_SHORT"/>
    <property type="match status" value="1"/>
</dbReference>
<dbReference type="GO" id="GO:0016616">
    <property type="term" value="F:oxidoreductase activity, acting on the CH-OH group of donors, NAD or NADP as acceptor"/>
    <property type="evidence" value="ECO:0007669"/>
    <property type="project" value="TreeGrafter"/>
</dbReference>
<evidence type="ECO:0000313" key="3">
    <source>
        <dbReference type="Proteomes" id="UP000031057"/>
    </source>
</evidence>
<evidence type="ECO:0000313" key="2">
    <source>
        <dbReference type="EMBL" id="KHK89107.1"/>
    </source>
</evidence>